<keyword evidence="2" id="KW-1185">Reference proteome</keyword>
<evidence type="ECO:0000313" key="2">
    <source>
        <dbReference type="Proteomes" id="UP000054928"/>
    </source>
</evidence>
<sequence length="317" mass="36612">MEQELKELDTNQVRQLWKELKANVILVRRKNQPNRSPLTSIATQSPYVRSALVIAQKLSATKEEADMQYHLKGLIQYGFQRDEVEVILRQAGYGDLNVLRNLALYDKIMHEMTIKDVLSALTLFLETPSLPTSFRALLDIRAADIIVSRSKIRASLFPVGSVDPNSIELDWKYLLEKWIDHSYTRDHVQLILRNVDLDTQEAQGILSIYDKLDRAMRMDLNKAPENKVLDNSQANIENEIKNARDINAQASVNSKSTTLEWIQLFKRYIFLDFSREQIQSNLRSVLSSEEKVSKYMTYIDKIVRLDPGHPSPHENVK</sequence>
<dbReference type="RefSeq" id="XP_024580869.1">
    <property type="nucleotide sequence ID" value="XM_024730609.1"/>
</dbReference>
<evidence type="ECO:0000313" key="1">
    <source>
        <dbReference type="EMBL" id="CEG44500.1"/>
    </source>
</evidence>
<dbReference type="AlphaFoldDB" id="A0A0P1AVH4"/>
<protein>
    <submittedName>
        <fullName evidence="1">Uncharacterized protein</fullName>
    </submittedName>
</protein>
<dbReference type="Proteomes" id="UP000054928">
    <property type="component" value="Unassembled WGS sequence"/>
</dbReference>
<accession>A0A0P1AVH4</accession>
<dbReference type="EMBL" id="CCYD01001204">
    <property type="protein sequence ID" value="CEG44500.1"/>
    <property type="molecule type" value="Genomic_DNA"/>
</dbReference>
<organism evidence="1 2">
    <name type="scientific">Plasmopara halstedii</name>
    <name type="common">Downy mildew of sunflower</name>
    <dbReference type="NCBI Taxonomy" id="4781"/>
    <lineage>
        <taxon>Eukaryota</taxon>
        <taxon>Sar</taxon>
        <taxon>Stramenopiles</taxon>
        <taxon>Oomycota</taxon>
        <taxon>Peronosporomycetes</taxon>
        <taxon>Peronosporales</taxon>
        <taxon>Peronosporaceae</taxon>
        <taxon>Plasmopara</taxon>
    </lineage>
</organism>
<dbReference type="GeneID" id="36395915"/>
<proteinExistence type="predicted"/>
<name>A0A0P1AVH4_PLAHL</name>
<reference evidence="2" key="1">
    <citation type="submission" date="2014-09" db="EMBL/GenBank/DDBJ databases">
        <authorList>
            <person name="Sharma Rahul"/>
            <person name="Thines Marco"/>
        </authorList>
    </citation>
    <scope>NUCLEOTIDE SEQUENCE [LARGE SCALE GENOMIC DNA]</scope>
</reference>